<dbReference type="KEGG" id="rha:RHA1_ro03068"/>
<dbReference type="HOGENOM" id="CLU_3122073_0_0_11"/>
<dbReference type="Proteomes" id="UP000008710">
    <property type="component" value="Chromosome"/>
</dbReference>
<gene>
    <name evidence="1" type="ordered locus">RHA1_ro03068</name>
</gene>
<evidence type="ECO:0000313" key="1">
    <source>
        <dbReference type="EMBL" id="ABG94871.1"/>
    </source>
</evidence>
<evidence type="ECO:0000313" key="2">
    <source>
        <dbReference type="Proteomes" id="UP000008710"/>
    </source>
</evidence>
<name>Q0SC65_RHOJR</name>
<dbReference type="AlphaFoldDB" id="Q0SC65"/>
<organism evidence="1 2">
    <name type="scientific">Rhodococcus jostii (strain RHA1)</name>
    <dbReference type="NCBI Taxonomy" id="101510"/>
    <lineage>
        <taxon>Bacteria</taxon>
        <taxon>Bacillati</taxon>
        <taxon>Actinomycetota</taxon>
        <taxon>Actinomycetes</taxon>
        <taxon>Mycobacteriales</taxon>
        <taxon>Nocardiaceae</taxon>
        <taxon>Rhodococcus</taxon>
    </lineage>
</organism>
<proteinExistence type="predicted"/>
<reference evidence="2" key="1">
    <citation type="journal article" date="2006" name="Proc. Natl. Acad. Sci. U.S.A.">
        <title>The complete genome of Rhodococcus sp. RHA1 provides insights into a catabolic powerhouse.</title>
        <authorList>
            <person name="McLeod M.P."/>
            <person name="Warren R.L."/>
            <person name="Hsiao W.W.L."/>
            <person name="Araki N."/>
            <person name="Myhre M."/>
            <person name="Fernandes C."/>
            <person name="Miyazawa D."/>
            <person name="Wong W."/>
            <person name="Lillquist A.L."/>
            <person name="Wang D."/>
            <person name="Dosanjh M."/>
            <person name="Hara H."/>
            <person name="Petrescu A."/>
            <person name="Morin R.D."/>
            <person name="Yang G."/>
            <person name="Stott J.M."/>
            <person name="Schein J.E."/>
            <person name="Shin H."/>
            <person name="Smailus D."/>
            <person name="Siddiqui A.S."/>
            <person name="Marra M.A."/>
            <person name="Jones S.J.M."/>
            <person name="Holt R."/>
            <person name="Brinkman F.S.L."/>
            <person name="Miyauchi K."/>
            <person name="Fukuda M."/>
            <person name="Davies J.E."/>
            <person name="Mohn W.W."/>
            <person name="Eltis L.D."/>
        </authorList>
    </citation>
    <scope>NUCLEOTIDE SEQUENCE [LARGE SCALE GENOMIC DNA]</scope>
    <source>
        <strain evidence="2">RHA1</strain>
    </source>
</reference>
<accession>Q0SC65</accession>
<dbReference type="EMBL" id="CP000431">
    <property type="protein sequence ID" value="ABG94871.1"/>
    <property type="molecule type" value="Genomic_DNA"/>
</dbReference>
<sequence>MLLEPYSDRYFEPPEHAVLLGVFDGDDEWAVRGDEGFDDRLLPGRCYGSL</sequence>
<protein>
    <submittedName>
        <fullName evidence="1">Uncharacterized protein</fullName>
    </submittedName>
</protein>